<feature type="domain" description="C2H2-type" evidence="3">
    <location>
        <begin position="263"/>
        <end position="291"/>
    </location>
</feature>
<dbReference type="GO" id="GO:0008270">
    <property type="term" value="F:zinc ion binding"/>
    <property type="evidence" value="ECO:0007669"/>
    <property type="project" value="UniProtKB-KW"/>
</dbReference>
<dbReference type="EMBL" id="MK072248">
    <property type="protein sequence ID" value="AYV80773.1"/>
    <property type="molecule type" value="Genomic_DNA"/>
</dbReference>
<name>A0A3G5A4M5_9VIRU</name>
<accession>A0A3G5A4M5</accession>
<reference evidence="4" key="1">
    <citation type="submission" date="2018-10" db="EMBL/GenBank/DDBJ databases">
        <title>Hidden diversity of soil giant viruses.</title>
        <authorList>
            <person name="Schulz F."/>
            <person name="Alteio L."/>
            <person name="Goudeau D."/>
            <person name="Ryan E.M."/>
            <person name="Malmstrom R.R."/>
            <person name="Blanchard J."/>
            <person name="Woyke T."/>
        </authorList>
    </citation>
    <scope>NUCLEOTIDE SEQUENCE</scope>
    <source>
        <strain evidence="4">HAV1</strain>
    </source>
</reference>
<gene>
    <name evidence="4" type="ORF">Harvfovirus6_23</name>
</gene>
<keyword evidence="1" id="KW-0863">Zinc-finger</keyword>
<keyword evidence="1" id="KW-0479">Metal-binding</keyword>
<proteinExistence type="predicted"/>
<evidence type="ECO:0000256" key="1">
    <source>
        <dbReference type="PROSITE-ProRule" id="PRU00042"/>
    </source>
</evidence>
<dbReference type="InterPro" id="IPR013087">
    <property type="entry name" value="Znf_C2H2_type"/>
</dbReference>
<keyword evidence="1" id="KW-0862">Zinc</keyword>
<evidence type="ECO:0000259" key="3">
    <source>
        <dbReference type="PROSITE" id="PS50157"/>
    </source>
</evidence>
<sequence length="466" mass="54881">MITVAQEHLIDDGNKQIIVADQKVGLCPSCNLFDTGGEFCEYCVPKPINKLYHKTKEYKVLEYLQTNLINELGARKLIHNKSVGSECTNSHLYPDFRIDCDHYNLIIEVDEHEHKSGNYNCEEKRMYDIVANLGMRCVFIRYNPDNEKSDLKVLLETVKKYLDISVDNFNIPWDHKNFIVVYLFYSAVNEKKIRKKDVDFDTILKEINSVTTVQNKKKFFCQECNFQSDSRGGYDKHIQTDKHILRVNQKEKEGQELKKVKAFPCPSCTLSFSQGAGLSRHKKMCHGKDDTKVKHLTNFYETTLKAMNEEIKSYKERIREHQDKLEKNNDRCTQTLKEKYDALRNIRDDNNVEINKLRDETIVLLNEKDVEINKLRDETRVLLNEKDVEIKKLMNGTIMLLNKKDVRIKKIRDKTKILLNDKDIEIKKLEDETRISLREKNNEIIRIISLYGAKMIEMKENYYSLR</sequence>
<evidence type="ECO:0000313" key="4">
    <source>
        <dbReference type="EMBL" id="AYV80773.1"/>
    </source>
</evidence>
<dbReference type="Gene3D" id="3.30.160.60">
    <property type="entry name" value="Classic Zinc Finger"/>
    <property type="match status" value="1"/>
</dbReference>
<dbReference type="PROSITE" id="PS50157">
    <property type="entry name" value="ZINC_FINGER_C2H2_2"/>
    <property type="match status" value="1"/>
</dbReference>
<organism evidence="4">
    <name type="scientific">Harvfovirus sp</name>
    <dbReference type="NCBI Taxonomy" id="2487768"/>
    <lineage>
        <taxon>Viruses</taxon>
        <taxon>Varidnaviria</taxon>
        <taxon>Bamfordvirae</taxon>
        <taxon>Nucleocytoviricota</taxon>
        <taxon>Megaviricetes</taxon>
        <taxon>Imitervirales</taxon>
        <taxon>Mimiviridae</taxon>
        <taxon>Klosneuvirinae</taxon>
    </lineage>
</organism>
<protein>
    <recommendedName>
        <fullName evidence="3">C2H2-type domain-containing protein</fullName>
    </recommendedName>
</protein>
<dbReference type="PROSITE" id="PS00028">
    <property type="entry name" value="ZINC_FINGER_C2H2_1"/>
    <property type="match status" value="1"/>
</dbReference>
<keyword evidence="2" id="KW-0175">Coiled coil</keyword>
<evidence type="ECO:0000256" key="2">
    <source>
        <dbReference type="SAM" id="Coils"/>
    </source>
</evidence>
<dbReference type="SMART" id="SM00355">
    <property type="entry name" value="ZnF_C2H2"/>
    <property type="match status" value="2"/>
</dbReference>
<feature type="coiled-coil region" evidence="2">
    <location>
        <begin position="297"/>
        <end position="385"/>
    </location>
</feature>